<feature type="domain" description="Fe-containing alcohol dehydrogenase-like C-terminal" evidence="5">
    <location>
        <begin position="197"/>
        <end position="387"/>
    </location>
</feature>
<gene>
    <name evidence="6" type="ORF">WCD74_23070</name>
</gene>
<evidence type="ECO:0000259" key="5">
    <source>
        <dbReference type="Pfam" id="PF25137"/>
    </source>
</evidence>
<dbReference type="Pfam" id="PF00465">
    <property type="entry name" value="Fe-ADH"/>
    <property type="match status" value="1"/>
</dbReference>
<dbReference type="Gene3D" id="3.40.50.1970">
    <property type="match status" value="1"/>
</dbReference>
<keyword evidence="7" id="KW-1185">Reference proteome</keyword>
<dbReference type="EC" id="1.1.1.-" evidence="6"/>
<protein>
    <submittedName>
        <fullName evidence="6">Iron-containing alcohol dehydrogenase</fullName>
        <ecNumber evidence="6">1.1.1.-</ecNumber>
    </submittedName>
</protein>
<evidence type="ECO:0000256" key="1">
    <source>
        <dbReference type="ARBA" id="ARBA00007358"/>
    </source>
</evidence>
<dbReference type="InterPro" id="IPR056798">
    <property type="entry name" value="ADH_Fe_C"/>
</dbReference>
<dbReference type="PROSITE" id="PS00060">
    <property type="entry name" value="ADH_IRON_2"/>
    <property type="match status" value="1"/>
</dbReference>
<keyword evidence="2 6" id="KW-0560">Oxidoreductase</keyword>
<dbReference type="InterPro" id="IPR018211">
    <property type="entry name" value="ADH_Fe_CS"/>
</dbReference>
<evidence type="ECO:0000313" key="7">
    <source>
        <dbReference type="Proteomes" id="UP001385809"/>
    </source>
</evidence>
<evidence type="ECO:0000259" key="4">
    <source>
        <dbReference type="Pfam" id="PF00465"/>
    </source>
</evidence>
<dbReference type="Gene3D" id="1.20.1090.10">
    <property type="entry name" value="Dehydroquinate synthase-like - alpha domain"/>
    <property type="match status" value="1"/>
</dbReference>
<keyword evidence="3" id="KW-0520">NAD</keyword>
<reference evidence="6 7" key="1">
    <citation type="submission" date="2024-03" db="EMBL/GenBank/DDBJ databases">
        <title>Actinomycetospora sp. OC33-EN08, a novel actinomycete isolated from wild orchid (Aerides multiflora).</title>
        <authorList>
            <person name="Suriyachadkun C."/>
        </authorList>
    </citation>
    <scope>NUCLEOTIDE SEQUENCE [LARGE SCALE GENOMIC DNA]</scope>
    <source>
        <strain evidence="6 7">OC33-EN08</strain>
    </source>
</reference>
<dbReference type="Pfam" id="PF25137">
    <property type="entry name" value="ADH_Fe_C"/>
    <property type="match status" value="1"/>
</dbReference>
<evidence type="ECO:0000256" key="2">
    <source>
        <dbReference type="ARBA" id="ARBA00023002"/>
    </source>
</evidence>
<dbReference type="InterPro" id="IPR039697">
    <property type="entry name" value="Alcohol_dehydrogenase_Fe"/>
</dbReference>
<evidence type="ECO:0000313" key="6">
    <source>
        <dbReference type="EMBL" id="MEJ2870663.1"/>
    </source>
</evidence>
<dbReference type="RefSeq" id="WP_337697231.1">
    <property type="nucleotide sequence ID" value="NZ_JBBEGN010000014.1"/>
</dbReference>
<proteinExistence type="inferred from homology"/>
<dbReference type="PANTHER" id="PTHR11496">
    <property type="entry name" value="ALCOHOL DEHYDROGENASE"/>
    <property type="match status" value="1"/>
</dbReference>
<dbReference type="PROSITE" id="PS00913">
    <property type="entry name" value="ADH_IRON_1"/>
    <property type="match status" value="1"/>
</dbReference>
<dbReference type="PANTHER" id="PTHR11496:SF102">
    <property type="entry name" value="ALCOHOL DEHYDROGENASE 4"/>
    <property type="match status" value="1"/>
</dbReference>
<dbReference type="CDD" id="cd08551">
    <property type="entry name" value="Fe-ADH"/>
    <property type="match status" value="1"/>
</dbReference>
<dbReference type="InterPro" id="IPR001670">
    <property type="entry name" value="ADH_Fe/GldA"/>
</dbReference>
<dbReference type="SUPFAM" id="SSF56796">
    <property type="entry name" value="Dehydroquinate synthase-like"/>
    <property type="match status" value="1"/>
</dbReference>
<comment type="caution">
    <text evidence="6">The sequence shown here is derived from an EMBL/GenBank/DDBJ whole genome shotgun (WGS) entry which is preliminary data.</text>
</comment>
<comment type="similarity">
    <text evidence="1">Belongs to the iron-containing alcohol dehydrogenase family.</text>
</comment>
<feature type="domain" description="Alcohol dehydrogenase iron-type/glycerol dehydrogenase GldA" evidence="4">
    <location>
        <begin position="28"/>
        <end position="186"/>
    </location>
</feature>
<evidence type="ECO:0000256" key="3">
    <source>
        <dbReference type="ARBA" id="ARBA00023027"/>
    </source>
</evidence>
<dbReference type="Proteomes" id="UP001385809">
    <property type="component" value="Unassembled WGS sequence"/>
</dbReference>
<name>A0ABU8MTM2_9PSEU</name>
<dbReference type="GO" id="GO:0016491">
    <property type="term" value="F:oxidoreductase activity"/>
    <property type="evidence" value="ECO:0007669"/>
    <property type="project" value="UniProtKB-KW"/>
</dbReference>
<organism evidence="6 7">
    <name type="scientific">Actinomycetospora aurantiaca</name>
    <dbReference type="NCBI Taxonomy" id="3129233"/>
    <lineage>
        <taxon>Bacteria</taxon>
        <taxon>Bacillati</taxon>
        <taxon>Actinomycetota</taxon>
        <taxon>Actinomycetes</taxon>
        <taxon>Pseudonocardiales</taxon>
        <taxon>Pseudonocardiaceae</taxon>
        <taxon>Actinomycetospora</taxon>
    </lineage>
</organism>
<dbReference type="EMBL" id="JBBEGN010000014">
    <property type="protein sequence ID" value="MEJ2870663.1"/>
    <property type="molecule type" value="Genomic_DNA"/>
</dbReference>
<sequence>MSAVERAVTCACPAAVPFVHEGGPVVDSGPGALARLGDHVLDVHTSARSGGAVVVTDPGLRATGIVDEALTVLAAAGCPTVVVDEIPGNPTVPAVEAGAQVVAEAFPGSRPVVVALGGGSALDAAKGIARLAADPTGPGLPLIAVPTTAGTGAETNGFGVLEDPVRRCKVYCGDASTTPRVALLDPLLTHGLPPGATAATGVDALVHALESLVSRGRSPVSEAFAAEALRRVWRWLPVAFADGSDPAARAEMLLGAHLAGQALTRSGLGLVHGLGHALTAHHGVVHGRALAMVMPEVVAWSLDDSPTEAGAWARVTELLGLAHPGELPGALARWTDALGVPPGVDRAALGLGPAEVEALAATAAADPVGRNAPRTADRGALAGLLTRSLH</sequence>
<accession>A0ABU8MTM2</accession>